<keyword evidence="1" id="KW-0472">Membrane</keyword>
<keyword evidence="1" id="KW-0812">Transmembrane</keyword>
<keyword evidence="1" id="KW-1133">Transmembrane helix</keyword>
<sequence>MTVLVLTLAVRTYEETAVAHARSAGSLRTTWATVVETTSHTRFGHTGGGQDGGGKPYTSHSYTVELRLGKELKTVGEVGTDAMDELIEGRQVEVGLWHGRIVEIAGHNVWPGWHVTALDGTLYVLYPLIMGYLIALAVSARAAVAGRTAVAGRSNRVRLTREDRFGAFWPGFLVGLAGILVLLMCGAFGNGPVYWPVIPAGAGVIVAVVRLQRMIRRRRGASLEEGPDRASPADA</sequence>
<evidence type="ECO:0008006" key="4">
    <source>
        <dbReference type="Google" id="ProtNLM"/>
    </source>
</evidence>
<keyword evidence="3" id="KW-1185">Reference proteome</keyword>
<feature type="transmembrane region" description="Helical" evidence="1">
    <location>
        <begin position="165"/>
        <end position="187"/>
    </location>
</feature>
<organism evidence="2 3">
    <name type="scientific">Streptomyces coffeae</name>
    <dbReference type="NCBI Taxonomy" id="621382"/>
    <lineage>
        <taxon>Bacteria</taxon>
        <taxon>Bacillati</taxon>
        <taxon>Actinomycetota</taxon>
        <taxon>Actinomycetes</taxon>
        <taxon>Kitasatosporales</taxon>
        <taxon>Streptomycetaceae</taxon>
        <taxon>Streptomyces</taxon>
    </lineage>
</organism>
<feature type="transmembrane region" description="Helical" evidence="1">
    <location>
        <begin position="193"/>
        <end position="211"/>
    </location>
</feature>
<dbReference type="Proteomes" id="UP000634229">
    <property type="component" value="Unassembled WGS sequence"/>
</dbReference>
<evidence type="ECO:0000313" key="2">
    <source>
        <dbReference type="EMBL" id="MBL1101072.1"/>
    </source>
</evidence>
<feature type="transmembrane region" description="Helical" evidence="1">
    <location>
        <begin position="123"/>
        <end position="144"/>
    </location>
</feature>
<evidence type="ECO:0000313" key="3">
    <source>
        <dbReference type="Proteomes" id="UP000634229"/>
    </source>
</evidence>
<protein>
    <recommendedName>
        <fullName evidence="4">DUF3592 domain-containing protein</fullName>
    </recommendedName>
</protein>
<dbReference type="RefSeq" id="WP_201880338.1">
    <property type="nucleotide sequence ID" value="NZ_JAERRF010000024.1"/>
</dbReference>
<accession>A0ABS1NLU4</accession>
<reference evidence="2 3" key="1">
    <citation type="submission" date="2021-01" db="EMBL/GenBank/DDBJ databases">
        <title>WGS of actinomycetes isolated from Thailand.</title>
        <authorList>
            <person name="Thawai C."/>
        </authorList>
    </citation>
    <scope>NUCLEOTIDE SEQUENCE [LARGE SCALE GENOMIC DNA]</scope>
    <source>
        <strain evidence="2 3">CA1R205</strain>
    </source>
</reference>
<comment type="caution">
    <text evidence="2">The sequence shown here is derived from an EMBL/GenBank/DDBJ whole genome shotgun (WGS) entry which is preliminary data.</text>
</comment>
<proteinExistence type="predicted"/>
<dbReference type="EMBL" id="JAERRF010000024">
    <property type="protein sequence ID" value="MBL1101072.1"/>
    <property type="molecule type" value="Genomic_DNA"/>
</dbReference>
<evidence type="ECO:0000256" key="1">
    <source>
        <dbReference type="SAM" id="Phobius"/>
    </source>
</evidence>
<gene>
    <name evidence="2" type="ORF">JK363_31310</name>
</gene>
<name>A0ABS1NLU4_9ACTN</name>